<evidence type="ECO:0000313" key="2">
    <source>
        <dbReference type="Proteomes" id="UP001497680"/>
    </source>
</evidence>
<sequence length="1638" mass="184911">MSSAQVTVTETERGLKVLSLDGGGVRGMSTLLILRHLMKRLNHKDTPKPCDYFDIIGGTSTGGLIAIMLGRLRMNIQECIEAYQKISERVFKPKRSRLNVLGRGKDLWSLDGAFDADELAQAIREVVVNAGEDGDAKLLEDDPACKVFVCAMRAEVTKPVRLRSYQTPTTVEEVDCTIVEAARATSAASSFFKPIVIQGQKFVDGATGYNNPVEEVLDEVDQIWLGSGRPIGRFLSLGTGKPGLIPFGKNLKSLGETLIKIATDTEAAAERFQKTAVRIRGLSISYFRFNAQGLERVGLEDHASLGLISAATNSYLNEFDTRQKLNAFVASDPSFLNLSQRHIYLQSLRSYDVGGELSEISSPVSNTFHWVLEAKEFLSWTGDTECPIMLIRGKPGCGKSVLLAFLKRTMCMGTTAFFACKQAEDIRRTPEMILSCLLRQILTEQPNLFRYVVPRSAGSGPWTYRQLMESFEAVLVSPDNTGVTCMIDALDECHEVPRRQFIKDISRIAGIIQRQSAGYSRIIITSRHYIDITFPSAIIIDLDKSPAMLEDVRQFIYFKVGELVKERPHYEADMLNICEILSERADGMYRLVELIMQDLLYVTDSSPLAVRRILESVPHDIGEMYDRIWSRISAVDLPRARRIFAWILLSLGPLSVEAMGLVIAISSTPQGANHRFLERNIPVDVVGDLRGLFGPLIRIGTSVEVSHPSVKDHFLIHPSNSSLYDTWIASFMEYSPDHRFQYQEAQGQIALACLQYLNAHDPDTISNELEPFLEYALDHFARHVSQASHYDEGLDEPILLFFQRGVWQGSWKQSRPHEQIFALDTPVPLIDDSLTFACYYNRPQIVRKFRLSEDSYRSFNSMLGTCPSVAVRAVYLAMVGLNEECVAESILIMDRTMLAPSIPLTFESLALEDNALEQERYTYPDCGCSLDTFSDQWLDPQIEVYRRITEAFHRIQAPQQTLQRSEKNAEALQARILEAYRKLAVQEPSGTYTFMNLENSNWTYNLALILGLYMIWTYGTSSIDMTSPNSAALLEAVKSNRVQVVDILLHEGIMVGETRDSSDASLLHLAAETGNYDLVKMLLAQKTIDVNSVDNKGLTPLHYACARYPLWDCSIILTERPQSISRSRVVKILLRSGANRVARDRLDNTPLQTLSRVYTPEWDDIPKESDLNWRESDLNDTLELLMQEPSDILEWDSHGVTPLHYAAYLWPLTAVEQILRFLGSFFMSGNLVDHLGHTPLHYAAFRGFDSPAKVIVALCKAGVDPRVQQIGGETAQSIALSYGQFHTAKVIRNQEQRFDDRARKAFQKALYVPSQKSLHVRGSSSVPDVTEVLEHIARAQRTLGGHAALRRLDITSTRPTVYTYPPPITIRPTQPPDSSTWRVMSVAPRLSHSPLSGCTDYPSLQLHNQVHRARQFLLSTRPGQRAEEIHLPRSLLDMLIFRIYDLQTVEPFGKIDKSPLMRPITADRFKETFGGLLGSSDQMTEQDVNFYAPQRRELMNVYQNDPLEENEALARWENQQQHEDSTYNSSEYRRHALAPAVKETSSRGRRPRGQSREHKLSKFDREVFWFLLMFTSLAIVVQLFEPYLPLGGNGAGWAPLLRPQLRDPLVGIYSFDVVVPIDFIRQLVRINEVDFIIL</sequence>
<dbReference type="Proteomes" id="UP001497680">
    <property type="component" value="Unassembled WGS sequence"/>
</dbReference>
<gene>
    <name evidence="1" type="ORF">F4821DRAFT_258979</name>
</gene>
<protein>
    <submittedName>
        <fullName evidence="1">Uncharacterized protein</fullName>
    </submittedName>
</protein>
<accession>A0ACC0D3L0</accession>
<proteinExistence type="predicted"/>
<keyword evidence="2" id="KW-1185">Reference proteome</keyword>
<organism evidence="1 2">
    <name type="scientific">Hypoxylon rubiginosum</name>
    <dbReference type="NCBI Taxonomy" id="110542"/>
    <lineage>
        <taxon>Eukaryota</taxon>
        <taxon>Fungi</taxon>
        <taxon>Dikarya</taxon>
        <taxon>Ascomycota</taxon>
        <taxon>Pezizomycotina</taxon>
        <taxon>Sordariomycetes</taxon>
        <taxon>Xylariomycetidae</taxon>
        <taxon>Xylariales</taxon>
        <taxon>Hypoxylaceae</taxon>
        <taxon>Hypoxylon</taxon>
    </lineage>
</organism>
<dbReference type="EMBL" id="MU394308">
    <property type="protein sequence ID" value="KAI6087319.1"/>
    <property type="molecule type" value="Genomic_DNA"/>
</dbReference>
<evidence type="ECO:0000313" key="1">
    <source>
        <dbReference type="EMBL" id="KAI6087319.1"/>
    </source>
</evidence>
<name>A0ACC0D3L0_9PEZI</name>
<reference evidence="1 2" key="1">
    <citation type="journal article" date="2022" name="New Phytol.">
        <title>Ecological generalism drives hyperdiversity of secondary metabolite gene clusters in xylarialean endophytes.</title>
        <authorList>
            <person name="Franco M.E.E."/>
            <person name="Wisecaver J.H."/>
            <person name="Arnold A.E."/>
            <person name="Ju Y.M."/>
            <person name="Slot J.C."/>
            <person name="Ahrendt S."/>
            <person name="Moore L.P."/>
            <person name="Eastman K.E."/>
            <person name="Scott K."/>
            <person name="Konkel Z."/>
            <person name="Mondo S.J."/>
            <person name="Kuo A."/>
            <person name="Hayes R.D."/>
            <person name="Haridas S."/>
            <person name="Andreopoulos B."/>
            <person name="Riley R."/>
            <person name="LaButti K."/>
            <person name="Pangilinan J."/>
            <person name="Lipzen A."/>
            <person name="Amirebrahimi M."/>
            <person name="Yan J."/>
            <person name="Adam C."/>
            <person name="Keymanesh K."/>
            <person name="Ng V."/>
            <person name="Louie K."/>
            <person name="Northen T."/>
            <person name="Drula E."/>
            <person name="Henrissat B."/>
            <person name="Hsieh H.M."/>
            <person name="Youens-Clark K."/>
            <person name="Lutzoni F."/>
            <person name="Miadlikowska J."/>
            <person name="Eastwood D.C."/>
            <person name="Hamelin R.C."/>
            <person name="Grigoriev I.V."/>
            <person name="U'Ren J.M."/>
        </authorList>
    </citation>
    <scope>NUCLEOTIDE SEQUENCE [LARGE SCALE GENOMIC DNA]</scope>
    <source>
        <strain evidence="1 2">ER1909</strain>
    </source>
</reference>
<comment type="caution">
    <text evidence="1">The sequence shown here is derived from an EMBL/GenBank/DDBJ whole genome shotgun (WGS) entry which is preliminary data.</text>
</comment>